<dbReference type="AlphaFoldDB" id="A0A023D0I8"/>
<evidence type="ECO:0000313" key="1">
    <source>
        <dbReference type="EMBL" id="KRN05800.1"/>
    </source>
</evidence>
<keyword evidence="2" id="KW-1185">Reference proteome</keyword>
<name>A0A023D0I8_9LACO</name>
<evidence type="ECO:0000313" key="2">
    <source>
        <dbReference type="Proteomes" id="UP000050961"/>
    </source>
</evidence>
<sequence>MRKIAVPADLAEFKEKYYYKTELVELCRILKLPVSGTKAELNFYLEQYLSGISVSKIRASRPFVTRTRRKILTANQIRLDTKVIGTGFTFNNEARKFFSSYFGVKKFSFKKEMAMIKRQAEKENDTELTVGDLIKRSLKLSRDKEQIAAVSEEQTYQWNNFVRDFFLDSKTTQYNDRLKVAAILWQYVKKSKQEKKYTAILLENCAAEIEGYLK</sequence>
<gene>
    <name evidence="1" type="ORF">FD15_GL001607</name>
</gene>
<accession>A0A023D0I8</accession>
<dbReference type="PATRIC" id="fig|1423806.3.peg.1629"/>
<reference evidence="1 2" key="1">
    <citation type="journal article" date="2015" name="Genome Announc.">
        <title>Expanding the biotechnology potential of lactobacilli through comparative genomics of 213 strains and associated genera.</title>
        <authorList>
            <person name="Sun Z."/>
            <person name="Harris H.M."/>
            <person name="McCann A."/>
            <person name="Guo C."/>
            <person name="Argimon S."/>
            <person name="Zhang W."/>
            <person name="Yang X."/>
            <person name="Jeffery I.B."/>
            <person name="Cooney J.C."/>
            <person name="Kagawa T.F."/>
            <person name="Liu W."/>
            <person name="Song Y."/>
            <person name="Salvetti E."/>
            <person name="Wrobel A."/>
            <person name="Rasinkangas P."/>
            <person name="Parkhill J."/>
            <person name="Rea M.C."/>
            <person name="O'Sullivan O."/>
            <person name="Ritari J."/>
            <person name="Douillard F.P."/>
            <person name="Paul Ross R."/>
            <person name="Yang R."/>
            <person name="Briner A.E."/>
            <person name="Felis G.E."/>
            <person name="de Vos W.M."/>
            <person name="Barrangou R."/>
            <person name="Klaenhammer T.R."/>
            <person name="Caufield P.W."/>
            <person name="Cui Y."/>
            <person name="Zhang H."/>
            <person name="O'Toole P.W."/>
        </authorList>
    </citation>
    <scope>NUCLEOTIDE SEQUENCE [LARGE SCALE GENOMIC DNA]</scope>
    <source>
        <strain evidence="1 2">DSM 21376</strain>
    </source>
</reference>
<dbReference type="Pfam" id="PF18953">
    <property type="entry name" value="SAP_new25"/>
    <property type="match status" value="1"/>
</dbReference>
<protein>
    <recommendedName>
        <fullName evidence="3">SAP domain-containing protein</fullName>
    </recommendedName>
</protein>
<comment type="caution">
    <text evidence="1">The sequence shown here is derived from an EMBL/GenBank/DDBJ whole genome shotgun (WGS) entry which is preliminary data.</text>
</comment>
<dbReference type="RefSeq" id="WP_034989740.1">
    <property type="nucleotide sequence ID" value="NZ_AYZF01000016.1"/>
</dbReference>
<organism evidence="1 2">
    <name type="scientific">Liquorilactobacillus sucicola DSM 21376 = JCM 15457</name>
    <dbReference type="NCBI Taxonomy" id="1423806"/>
    <lineage>
        <taxon>Bacteria</taxon>
        <taxon>Bacillati</taxon>
        <taxon>Bacillota</taxon>
        <taxon>Bacilli</taxon>
        <taxon>Lactobacillales</taxon>
        <taxon>Lactobacillaceae</taxon>
        <taxon>Liquorilactobacillus</taxon>
    </lineage>
</organism>
<dbReference type="Proteomes" id="UP000050961">
    <property type="component" value="Unassembled WGS sequence"/>
</dbReference>
<proteinExistence type="predicted"/>
<dbReference type="EMBL" id="AYZF01000016">
    <property type="protein sequence ID" value="KRN05800.1"/>
    <property type="molecule type" value="Genomic_DNA"/>
</dbReference>
<dbReference type="OrthoDB" id="9778090at2"/>
<dbReference type="eggNOG" id="COG2207">
    <property type="taxonomic scope" value="Bacteria"/>
</dbReference>
<dbReference type="STRING" id="1423806.FD15_GL001607"/>
<evidence type="ECO:0008006" key="3">
    <source>
        <dbReference type="Google" id="ProtNLM"/>
    </source>
</evidence>